<evidence type="ECO:0000313" key="1">
    <source>
        <dbReference type="EMBL" id="AAZ26413.1"/>
    </source>
</evidence>
<sequence length="30" mass="3419">MVTDSSIMLEWLIKATSILLVTTKLKIEIK</sequence>
<reference evidence="1" key="1">
    <citation type="journal article" date="2005" name="Proc. Natl. Acad. Sci. U.S.A.">
        <title>The psychrophilic lifestyle as revealed by the genome sequence of Colwellia psychrerythraea 34H through genomic and proteomic analyses.</title>
        <authorList>
            <person name="Methe B.A."/>
            <person name="Nelson K.E."/>
            <person name="Deming J.W."/>
            <person name="Momen B."/>
            <person name="Melamud E."/>
            <person name="Zhang X."/>
            <person name="Moult J."/>
            <person name="Madupu R."/>
            <person name="Nelson W.C."/>
            <person name="Dodson R.J."/>
            <person name="Brinkac L.M."/>
            <person name="Daugherty S.C."/>
            <person name="Durkin A.S."/>
            <person name="DeBoy R.T."/>
            <person name="Kolonay J.F."/>
            <person name="Sullivan S.A."/>
            <person name="Zhou L."/>
            <person name="Davidsen T.M."/>
            <person name="Wu M."/>
            <person name="Huston A.L."/>
            <person name="Lewis M."/>
            <person name="Weaver B."/>
            <person name="Weidman J.F."/>
            <person name="Khouri H."/>
            <person name="Utterback T.R."/>
            <person name="Feldblyum T.V."/>
            <person name="Fraser C.M."/>
        </authorList>
    </citation>
    <scope>NUCLEOTIDE SEQUENCE [LARGE SCALE GENOMIC DNA]</scope>
    <source>
        <strain evidence="1">34H</strain>
    </source>
</reference>
<dbReference type="KEGG" id="cps:CPS_1320"/>
<dbReference type="EMBL" id="CP000083">
    <property type="protein sequence ID" value="AAZ26413.1"/>
    <property type="molecule type" value="Genomic_DNA"/>
</dbReference>
<dbReference type="STRING" id="167879.CPS_1320"/>
<dbReference type="AlphaFoldDB" id="Q486F2"/>
<protein>
    <submittedName>
        <fullName evidence="1">Uncharacterized protein</fullName>
    </submittedName>
</protein>
<proteinExistence type="predicted"/>
<dbReference type="Proteomes" id="UP000000547">
    <property type="component" value="Chromosome"/>
</dbReference>
<gene>
    <name evidence="1" type="ordered locus">CPS_1320</name>
</gene>
<organism evidence="1 2">
    <name type="scientific">Colwellia psychrerythraea (strain 34H / ATCC BAA-681)</name>
    <name type="common">Vibrio psychroerythus</name>
    <dbReference type="NCBI Taxonomy" id="167879"/>
    <lineage>
        <taxon>Bacteria</taxon>
        <taxon>Pseudomonadati</taxon>
        <taxon>Pseudomonadota</taxon>
        <taxon>Gammaproteobacteria</taxon>
        <taxon>Alteromonadales</taxon>
        <taxon>Colwelliaceae</taxon>
        <taxon>Colwellia</taxon>
    </lineage>
</organism>
<name>Q486F2_COLP3</name>
<evidence type="ECO:0000313" key="2">
    <source>
        <dbReference type="Proteomes" id="UP000000547"/>
    </source>
</evidence>
<accession>Q486F2</accession>
<dbReference type="HOGENOM" id="CLU_3402952_0_0_6"/>